<proteinExistence type="predicted"/>
<accession>A0ABY3FVH7</accession>
<keyword evidence="2" id="KW-1185">Reference proteome</keyword>
<sequence>MLKSIFTPVRKEFRRFFSHMKMSKKMSLLFLKKGTLIIPGNRF</sequence>
<organism evidence="1 2">
    <name type="scientific">Bacillus paralicheniformis</name>
    <dbReference type="NCBI Taxonomy" id="1648923"/>
    <lineage>
        <taxon>Bacteria</taxon>
        <taxon>Bacillati</taxon>
        <taxon>Bacillota</taxon>
        <taxon>Bacilli</taxon>
        <taxon>Bacillales</taxon>
        <taxon>Bacillaceae</taxon>
        <taxon>Bacillus</taxon>
    </lineage>
</organism>
<name>A0ABY3FVH7_9BACI</name>
<evidence type="ECO:0000313" key="2">
    <source>
        <dbReference type="Proteomes" id="UP000429980"/>
    </source>
</evidence>
<dbReference type="EMBL" id="NILF01000042">
    <property type="protein sequence ID" value="TWL37790.1"/>
    <property type="molecule type" value="Genomic_DNA"/>
</dbReference>
<comment type="caution">
    <text evidence="1">The sequence shown here is derived from an EMBL/GenBank/DDBJ whole genome shotgun (WGS) entry which is preliminary data.</text>
</comment>
<reference evidence="1 2" key="1">
    <citation type="submission" date="2019-06" db="EMBL/GenBank/DDBJ databases">
        <title>Genome sequence analysis of &gt;100 Bacillus licheniformis strains suggests intrinsic resistance to this species.</title>
        <authorList>
            <person name="Wels M."/>
            <person name="Siezen R.J."/>
            <person name="Johansen E."/>
            <person name="Stuer-Lauridsen B."/>
            <person name="Bjerre K."/>
            <person name="Nielsen B.K.K."/>
        </authorList>
    </citation>
    <scope>NUCLEOTIDE SEQUENCE [LARGE SCALE GENOMIC DNA]</scope>
    <source>
        <strain evidence="1 2">BAC-15381</strain>
    </source>
</reference>
<protein>
    <submittedName>
        <fullName evidence="1">Uncharacterized protein</fullName>
    </submittedName>
</protein>
<evidence type="ECO:0000313" key="1">
    <source>
        <dbReference type="EMBL" id="TWL37790.1"/>
    </source>
</evidence>
<gene>
    <name evidence="1" type="ORF">CHCC15381_2397</name>
</gene>
<dbReference type="Proteomes" id="UP000429980">
    <property type="component" value="Unassembled WGS sequence"/>
</dbReference>